<accession>A0A6P8Z492</accession>
<evidence type="ECO:0000313" key="9">
    <source>
        <dbReference type="Proteomes" id="UP000515158"/>
    </source>
</evidence>
<dbReference type="PANTHER" id="PTHR10353:SF36">
    <property type="entry name" value="LP05116P"/>
    <property type="match status" value="1"/>
</dbReference>
<dbReference type="GO" id="GO:0008422">
    <property type="term" value="F:beta-glucosidase activity"/>
    <property type="evidence" value="ECO:0007669"/>
    <property type="project" value="TreeGrafter"/>
</dbReference>
<sequence length="543" mass="60278">MPTALRAVAVLAAMLSASATALPSGPLSAHIAGPRGLASGTAGSVQHAAKAAEDAVVDAELSIPTDFWMGAGSASYQIEGAWNVDGKGMSTTDHAYGNRSDGGGNEACDSYHHYKEDVALLKLMGATHYRFSIAWARLLPTGEPDNVNPLGVRYYNNLINELLDNGIQPVVTLWHVDLPFSLYEAFGGWNDERIVGYFLSFAVTAFRLFGDRVRTWTTVNEPHMFCRYGAGHSRMGSPPAVPGHSEYLCGHHVLLAHAKAYRAYKRDFASQGGRIGMSLDNYFTRPCTNAYEDVEAAERHQEFEVGWFLEPILGSGDYPPVMRRRVGSRLPTFTAAQKAELQGSLDFIGLNSYYGWTACNGAPSNARNPSFEMDQDLDIPEASDINNPPGDFQWTPWSIRSTLMWVRDRYDPDNTIPFVITENGLGMAEGAEDDNKRKAYFSAWLQQLMHARYHDQVNVIGYFVWSLLDDFEWAAGYTVKIGLVHVDFNSPNRTRTPKESLYFMKDIIASRRVTKYEVPSSSPISFPNIVTLCFMIILSRCLV</sequence>
<dbReference type="InterPro" id="IPR033132">
    <property type="entry name" value="GH_1_N_CS"/>
</dbReference>
<dbReference type="KEGG" id="tpal:117647308"/>
<evidence type="ECO:0000256" key="5">
    <source>
        <dbReference type="PROSITE-ProRule" id="PRU10055"/>
    </source>
</evidence>
<dbReference type="Gene3D" id="3.20.20.80">
    <property type="entry name" value="Glycosidases"/>
    <property type="match status" value="1"/>
</dbReference>
<keyword evidence="3 7" id="KW-0378">Hydrolase</keyword>
<dbReference type="InParanoid" id="A0A6P8Z492"/>
<evidence type="ECO:0000256" key="3">
    <source>
        <dbReference type="ARBA" id="ARBA00022801"/>
    </source>
</evidence>
<evidence type="ECO:0000256" key="2">
    <source>
        <dbReference type="ARBA" id="ARBA00012744"/>
    </source>
</evidence>
<evidence type="ECO:0000256" key="6">
    <source>
        <dbReference type="RuleBase" id="RU003690"/>
    </source>
</evidence>
<evidence type="ECO:0000256" key="7">
    <source>
        <dbReference type="RuleBase" id="RU004468"/>
    </source>
</evidence>
<evidence type="ECO:0000256" key="1">
    <source>
        <dbReference type="ARBA" id="ARBA00010838"/>
    </source>
</evidence>
<protein>
    <recommendedName>
        <fullName evidence="2">beta-glucosidase</fullName>
        <ecNumber evidence="2">3.2.1.21</ecNumber>
    </recommendedName>
</protein>
<dbReference type="PROSITE" id="PS00572">
    <property type="entry name" value="GLYCOSYL_HYDROL_F1_1"/>
    <property type="match status" value="1"/>
</dbReference>
<dbReference type="GO" id="GO:0005975">
    <property type="term" value="P:carbohydrate metabolic process"/>
    <property type="evidence" value="ECO:0007669"/>
    <property type="project" value="InterPro"/>
</dbReference>
<dbReference type="InterPro" id="IPR001360">
    <property type="entry name" value="Glyco_hydro_1"/>
</dbReference>
<comment type="similarity">
    <text evidence="1 6">Belongs to the glycosyl hydrolase 1 family.</text>
</comment>
<keyword evidence="4 7" id="KW-0326">Glycosidase</keyword>
<dbReference type="OrthoDB" id="65569at2759"/>
<dbReference type="AlphaFoldDB" id="A0A6P8Z492"/>
<dbReference type="EC" id="3.2.1.21" evidence="2"/>
<dbReference type="InterPro" id="IPR017853">
    <property type="entry name" value="GH"/>
</dbReference>
<name>A0A6P8Z492_THRPL</name>
<dbReference type="GeneID" id="117647308"/>
<dbReference type="PROSITE" id="PS00653">
    <property type="entry name" value="GLYCOSYL_HYDROL_F1_2"/>
    <property type="match status" value="1"/>
</dbReference>
<evidence type="ECO:0000256" key="8">
    <source>
        <dbReference type="SAM" id="SignalP"/>
    </source>
</evidence>
<keyword evidence="9" id="KW-1185">Reference proteome</keyword>
<feature type="signal peptide" evidence="8">
    <location>
        <begin position="1"/>
        <end position="21"/>
    </location>
</feature>
<gene>
    <name evidence="10" type="primary">LOC117647308</name>
</gene>
<dbReference type="PANTHER" id="PTHR10353">
    <property type="entry name" value="GLYCOSYL HYDROLASE"/>
    <property type="match status" value="1"/>
</dbReference>
<feature type="active site" description="Nucleophile" evidence="5">
    <location>
        <position position="422"/>
    </location>
</feature>
<dbReference type="Proteomes" id="UP000515158">
    <property type="component" value="Unplaced"/>
</dbReference>
<keyword evidence="8" id="KW-0732">Signal</keyword>
<organism evidence="10">
    <name type="scientific">Thrips palmi</name>
    <name type="common">Melon thrips</name>
    <dbReference type="NCBI Taxonomy" id="161013"/>
    <lineage>
        <taxon>Eukaryota</taxon>
        <taxon>Metazoa</taxon>
        <taxon>Ecdysozoa</taxon>
        <taxon>Arthropoda</taxon>
        <taxon>Hexapoda</taxon>
        <taxon>Insecta</taxon>
        <taxon>Pterygota</taxon>
        <taxon>Neoptera</taxon>
        <taxon>Paraneoptera</taxon>
        <taxon>Thysanoptera</taxon>
        <taxon>Terebrantia</taxon>
        <taxon>Thripoidea</taxon>
        <taxon>Thripidae</taxon>
        <taxon>Thrips</taxon>
    </lineage>
</organism>
<feature type="chain" id="PRO_5027589872" description="beta-glucosidase" evidence="8">
    <location>
        <begin position="22"/>
        <end position="543"/>
    </location>
</feature>
<reference evidence="10" key="1">
    <citation type="submission" date="2025-08" db="UniProtKB">
        <authorList>
            <consortium name="RefSeq"/>
        </authorList>
    </citation>
    <scope>IDENTIFICATION</scope>
    <source>
        <tissue evidence="10">Total insect</tissue>
    </source>
</reference>
<evidence type="ECO:0000256" key="4">
    <source>
        <dbReference type="ARBA" id="ARBA00023295"/>
    </source>
</evidence>
<dbReference type="SUPFAM" id="SSF51445">
    <property type="entry name" value="(Trans)glycosidases"/>
    <property type="match status" value="1"/>
</dbReference>
<evidence type="ECO:0000313" key="10">
    <source>
        <dbReference type="RefSeq" id="XP_034244905.1"/>
    </source>
</evidence>
<dbReference type="RefSeq" id="XP_034244905.1">
    <property type="nucleotide sequence ID" value="XM_034389014.1"/>
</dbReference>
<dbReference type="PRINTS" id="PR00131">
    <property type="entry name" value="GLHYDRLASE1"/>
</dbReference>
<proteinExistence type="inferred from homology"/>
<dbReference type="Pfam" id="PF00232">
    <property type="entry name" value="Glyco_hydro_1"/>
    <property type="match status" value="1"/>
</dbReference>
<dbReference type="InterPro" id="IPR018120">
    <property type="entry name" value="Glyco_hydro_1_AS"/>
</dbReference>